<keyword evidence="2" id="KW-0378">Hydrolase</keyword>
<dbReference type="EMBL" id="CABHOF010000037">
    <property type="protein sequence ID" value="VUX65419.1"/>
    <property type="molecule type" value="Genomic_DNA"/>
</dbReference>
<dbReference type="InterPro" id="IPR036705">
    <property type="entry name" value="Ribosyl_crysJ1_sf"/>
</dbReference>
<dbReference type="SUPFAM" id="SSF101478">
    <property type="entry name" value="ADP-ribosylglycohydrolase"/>
    <property type="match status" value="1"/>
</dbReference>
<protein>
    <submittedName>
        <fullName evidence="2">ADP-ribosyl-[dinitrogen reductase] glycohydrolase</fullName>
        <ecNumber evidence="2">3.2.2.24</ecNumber>
    </submittedName>
</protein>
<keyword evidence="3" id="KW-1185">Reference proteome</keyword>
<sequence>MYGAILGDIIGSPFEFDRGDKTKEFDLFSKGCRFTDDSVMTIAIGEALLAVGTEATGKEIEVAVAANMQDWGRRYPHAGYGGRFRCWLSERNPKPYGSYGNGSAMRVSAAGWLYNSIEKTREVARATANVTHNHPEGIKGAEATASAIYMARNGSSKEEIKEYIEKEFRYDLDRSLDKIRLGYHMDETCQKTVPEAIIAFLEARDFEDAIRNAVSLGGDTDTLGAITGSIAEAFYGIPAVLIAECRRRLDEGLMTDVLDEFDRVLGRNGNADSDDKKDD</sequence>
<evidence type="ECO:0000256" key="1">
    <source>
        <dbReference type="PIRSR" id="PIRSR605502-1"/>
    </source>
</evidence>
<feature type="binding site" evidence="1">
    <location>
        <position position="222"/>
    </location>
    <ligand>
        <name>Mg(2+)</name>
        <dbReference type="ChEBI" id="CHEBI:18420"/>
        <label>1</label>
    </ligand>
</feature>
<dbReference type="Gene3D" id="1.10.4080.10">
    <property type="entry name" value="ADP-ribosylation/Crystallin J1"/>
    <property type="match status" value="1"/>
</dbReference>
<feature type="binding site" evidence="1">
    <location>
        <position position="37"/>
    </location>
    <ligand>
        <name>Mg(2+)</name>
        <dbReference type="ChEBI" id="CHEBI:18420"/>
        <label>1</label>
    </ligand>
</feature>
<dbReference type="GO" id="GO:0047407">
    <property type="term" value="F:ADP-ribosyl-[dinitrogen reductase] hydrolase activity"/>
    <property type="evidence" value="ECO:0007669"/>
    <property type="project" value="UniProtKB-EC"/>
</dbReference>
<comment type="cofactor">
    <cofactor evidence="1">
        <name>Mg(2+)</name>
        <dbReference type="ChEBI" id="CHEBI:18420"/>
    </cofactor>
    <text evidence="1">Binds 2 magnesium ions per subunit.</text>
</comment>
<feature type="binding site" evidence="1">
    <location>
        <position position="219"/>
    </location>
    <ligand>
        <name>Mg(2+)</name>
        <dbReference type="ChEBI" id="CHEBI:18420"/>
        <label>1</label>
    </ligand>
</feature>
<dbReference type="RefSeq" id="WP_118409051.1">
    <property type="nucleotide sequence ID" value="NZ_AP031426.1"/>
</dbReference>
<dbReference type="Proteomes" id="UP000366766">
    <property type="component" value="Unassembled WGS sequence"/>
</dbReference>
<dbReference type="GO" id="GO:0046872">
    <property type="term" value="F:metal ion binding"/>
    <property type="evidence" value="ECO:0007669"/>
    <property type="project" value="UniProtKB-KW"/>
</dbReference>
<keyword evidence="2" id="KW-0326">Glycosidase</keyword>
<evidence type="ECO:0000313" key="2">
    <source>
        <dbReference type="EMBL" id="VUX65419.1"/>
    </source>
</evidence>
<keyword evidence="1" id="KW-0460">Magnesium</keyword>
<feature type="binding site" evidence="1">
    <location>
        <position position="35"/>
    </location>
    <ligand>
        <name>Mg(2+)</name>
        <dbReference type="ChEBI" id="CHEBI:18420"/>
        <label>1</label>
    </ligand>
</feature>
<dbReference type="PANTHER" id="PTHR16222:SF12">
    <property type="entry name" value="ADP-RIBOSYLGLYCOHYDROLASE-RELATED"/>
    <property type="match status" value="1"/>
</dbReference>
<evidence type="ECO:0000313" key="3">
    <source>
        <dbReference type="Proteomes" id="UP000366766"/>
    </source>
</evidence>
<dbReference type="EC" id="3.2.2.24" evidence="2"/>
<proteinExistence type="predicted"/>
<dbReference type="Pfam" id="PF03747">
    <property type="entry name" value="ADP_ribosyl_GH"/>
    <property type="match status" value="1"/>
</dbReference>
<organism evidence="2 3">
    <name type="scientific">Blautia wexlerae</name>
    <dbReference type="NCBI Taxonomy" id="418240"/>
    <lineage>
        <taxon>Bacteria</taxon>
        <taxon>Bacillati</taxon>
        <taxon>Bacillota</taxon>
        <taxon>Clostridia</taxon>
        <taxon>Lachnospirales</taxon>
        <taxon>Lachnospiraceae</taxon>
        <taxon>Blautia</taxon>
    </lineage>
</organism>
<reference evidence="2 3" key="1">
    <citation type="submission" date="2019-07" db="EMBL/GenBank/DDBJ databases">
        <authorList>
            <person name="Chang H.-W."/>
            <person name="Raman A."/>
            <person name="Venkatesh S."/>
            <person name="Gehrig J."/>
        </authorList>
    </citation>
    <scope>NUCLEOTIDE SEQUENCE [LARGE SCALE GENOMIC DNA]</scope>
    <source>
        <strain evidence="2">Blautia_wexlerae_LFYP_14</strain>
    </source>
</reference>
<feature type="binding site" evidence="1">
    <location>
        <position position="221"/>
    </location>
    <ligand>
        <name>Mg(2+)</name>
        <dbReference type="ChEBI" id="CHEBI:18420"/>
        <label>1</label>
    </ligand>
</feature>
<dbReference type="InterPro" id="IPR050792">
    <property type="entry name" value="ADP-ribosylglycohydrolase"/>
</dbReference>
<dbReference type="InterPro" id="IPR005502">
    <property type="entry name" value="Ribosyl_crysJ1"/>
</dbReference>
<feature type="binding site" evidence="1">
    <location>
        <position position="36"/>
    </location>
    <ligand>
        <name>Mg(2+)</name>
        <dbReference type="ChEBI" id="CHEBI:18420"/>
        <label>1</label>
    </ligand>
</feature>
<accession>A0A564WUH8</accession>
<dbReference type="PANTHER" id="PTHR16222">
    <property type="entry name" value="ADP-RIBOSYLGLYCOHYDROLASE"/>
    <property type="match status" value="1"/>
</dbReference>
<keyword evidence="1" id="KW-0479">Metal-binding</keyword>
<gene>
    <name evidence="2" type="primary">draG</name>
    <name evidence="2" type="ORF">BWLFYP14_02010</name>
</gene>
<name>A0A564WUH8_9FIRM</name>
<dbReference type="AlphaFoldDB" id="A0A564WUH8"/>